<dbReference type="AlphaFoldDB" id="A0A5E4MPT9"/>
<dbReference type="Pfam" id="PF00078">
    <property type="entry name" value="RVT_1"/>
    <property type="match status" value="1"/>
</dbReference>
<dbReference type="PANTHER" id="PTHR36688:SF1">
    <property type="entry name" value="ENDONUCLEASE_EXONUCLEASE_PHOSPHATASE DOMAIN-CONTAINING PROTEIN"/>
    <property type="match status" value="1"/>
</dbReference>
<keyword evidence="4" id="KW-0808">Transferase</keyword>
<sequence>YSSNQTGVNSHSDFSDNDSDWQTVPPASKRLRSPNSISPTAKKPDNNIFISANRFSPIAPLNEPQPMETTLTNPNINANKTSKPPPIFIQEQINYNNFCQKIKQLTDESGFDCKSSSSLTSRIITSHFTHSNQKRKKHIVSIYHSKHNTFETPHPKKEIPQCHRCQNYGHTRSYCNHSPRCVRCGRSFPSAELGFLSQTLSFTHIIGTDFNAKYLTWSHYTNTRSRALQNFILLNHLKITASLFLTYWPSHSNCHPDNHDFLITYLPNHFSTEIININNSASDHTPVLLLIGAQPSLKKNRPTISPSITNWNKFKITISNKIILNTKLKTSSDVNQAITKFSDDINKSAMNSSTQSLPYSQSPNLSPKLRQLIAEKRRRTQRTHYPMDKTPLLLYANPDNTLATTDREKADILAQELLGVFKPHLISILESHMSTVMESLQSTLPMSLSARPTSPAEIESITKKLANNKSPGHDLISNKAVENLPTKAIIHLTHIYNAALRLLYFPTTWKSCVIVIFLKPGKPPENSSSYRLISLLPVLGKIIEKIILKRITTLAQANNSIPNFQSGFRSHLVTTHQLHWVADIISKALETKQYCAGVFLDIAKAFDTVWHEGSDIAPFLYNIYTYDLPTSENTIVGTYADDIALLSASSDCTIVSQQLQTHLNTLSEWFTNWKIKNNESKSSFVTFSLRPHNCPAVSINNTIIPHSNEVEYLGLTFDRRLTWSPHLKDKPNEQRLRRLDGDKSPTRWRCFGTDLCLRLSGPRRTIVPSTSDERRTAAKSRIADTNRPQADDTARTRDETKCSGYKRT</sequence>
<keyword evidence="4" id="KW-0540">Nuclease</keyword>
<dbReference type="InterPro" id="IPR000477">
    <property type="entry name" value="RT_dom"/>
</dbReference>
<proteinExistence type="predicted"/>
<dbReference type="SUPFAM" id="SSF56672">
    <property type="entry name" value="DNA/RNA polymerases"/>
    <property type="match status" value="1"/>
</dbReference>
<evidence type="ECO:0000256" key="1">
    <source>
        <dbReference type="SAM" id="MobiDB-lite"/>
    </source>
</evidence>
<gene>
    <name evidence="4" type="ORF">CINCED_3A016276</name>
</gene>
<accession>A0A5E4MPT9</accession>
<reference evidence="4 5" key="1">
    <citation type="submission" date="2019-08" db="EMBL/GenBank/DDBJ databases">
        <authorList>
            <person name="Alioto T."/>
            <person name="Alioto T."/>
            <person name="Gomez Garrido J."/>
        </authorList>
    </citation>
    <scope>NUCLEOTIDE SEQUENCE [LARGE SCALE GENOMIC DNA]</scope>
</reference>
<name>A0A5E4MPT9_9HEMI</name>
<dbReference type="Proteomes" id="UP000325440">
    <property type="component" value="Unassembled WGS sequence"/>
</dbReference>
<dbReference type="EMBL" id="CABPRJ010000991">
    <property type="protein sequence ID" value="VVC34312.1"/>
    <property type="molecule type" value="Genomic_DNA"/>
</dbReference>
<feature type="domain" description="Reverse transcriptase" evidence="2">
    <location>
        <begin position="525"/>
        <end position="614"/>
    </location>
</feature>
<dbReference type="InterPro" id="IPR005135">
    <property type="entry name" value="Endo/exonuclease/phosphatase"/>
</dbReference>
<dbReference type="PANTHER" id="PTHR36688">
    <property type="entry name" value="ENDO/EXONUCLEASE/PHOSPHATASE DOMAIN-CONTAINING PROTEIN"/>
    <property type="match status" value="1"/>
</dbReference>
<evidence type="ECO:0000313" key="4">
    <source>
        <dbReference type="EMBL" id="VVC34312.1"/>
    </source>
</evidence>
<feature type="domain" description="Endonuclease/exonuclease/phosphatase" evidence="3">
    <location>
        <begin position="198"/>
        <end position="287"/>
    </location>
</feature>
<feature type="compositionally biased region" description="Basic and acidic residues" evidence="1">
    <location>
        <begin position="771"/>
        <end position="801"/>
    </location>
</feature>
<evidence type="ECO:0000259" key="2">
    <source>
        <dbReference type="Pfam" id="PF00078"/>
    </source>
</evidence>
<dbReference type="InterPro" id="IPR043502">
    <property type="entry name" value="DNA/RNA_pol_sf"/>
</dbReference>
<protein>
    <submittedName>
        <fullName evidence="4">Endonuclease/exonuclease/phosphatase,Reverse transcriptase domain,Zinc finger, CCHC-type</fullName>
    </submittedName>
</protein>
<dbReference type="GO" id="GO:0004519">
    <property type="term" value="F:endonuclease activity"/>
    <property type="evidence" value="ECO:0007669"/>
    <property type="project" value="UniProtKB-KW"/>
</dbReference>
<feature type="region of interest" description="Disordered" evidence="1">
    <location>
        <begin position="1"/>
        <end position="46"/>
    </location>
</feature>
<keyword evidence="4" id="KW-0378">Hydrolase</keyword>
<dbReference type="OrthoDB" id="6621417at2759"/>
<keyword evidence="4" id="KW-0548">Nucleotidyltransferase</keyword>
<organism evidence="4 5">
    <name type="scientific">Cinara cedri</name>
    <dbReference type="NCBI Taxonomy" id="506608"/>
    <lineage>
        <taxon>Eukaryota</taxon>
        <taxon>Metazoa</taxon>
        <taxon>Ecdysozoa</taxon>
        <taxon>Arthropoda</taxon>
        <taxon>Hexapoda</taxon>
        <taxon>Insecta</taxon>
        <taxon>Pterygota</taxon>
        <taxon>Neoptera</taxon>
        <taxon>Paraneoptera</taxon>
        <taxon>Hemiptera</taxon>
        <taxon>Sternorrhyncha</taxon>
        <taxon>Aphidomorpha</taxon>
        <taxon>Aphidoidea</taxon>
        <taxon>Aphididae</taxon>
        <taxon>Lachninae</taxon>
        <taxon>Cinara</taxon>
    </lineage>
</organism>
<dbReference type="GO" id="GO:0004527">
    <property type="term" value="F:exonuclease activity"/>
    <property type="evidence" value="ECO:0007669"/>
    <property type="project" value="UniProtKB-KW"/>
</dbReference>
<keyword evidence="4" id="KW-0695">RNA-directed DNA polymerase</keyword>
<feature type="region of interest" description="Disordered" evidence="1">
    <location>
        <begin position="766"/>
        <end position="808"/>
    </location>
</feature>
<dbReference type="Pfam" id="PF14529">
    <property type="entry name" value="Exo_endo_phos_2"/>
    <property type="match status" value="1"/>
</dbReference>
<evidence type="ECO:0000259" key="3">
    <source>
        <dbReference type="Pfam" id="PF14529"/>
    </source>
</evidence>
<keyword evidence="5" id="KW-1185">Reference proteome</keyword>
<feature type="non-terminal residue" evidence="4">
    <location>
        <position position="1"/>
    </location>
</feature>
<dbReference type="InterPro" id="IPR052560">
    <property type="entry name" value="RdDP_mobile_element"/>
</dbReference>
<evidence type="ECO:0000313" key="5">
    <source>
        <dbReference type="Proteomes" id="UP000325440"/>
    </source>
</evidence>
<keyword evidence="4" id="KW-0269">Exonuclease</keyword>
<dbReference type="CDD" id="cd01650">
    <property type="entry name" value="RT_nLTR_like"/>
    <property type="match status" value="1"/>
</dbReference>
<keyword evidence="4" id="KW-0255">Endonuclease</keyword>
<dbReference type="GO" id="GO:0003964">
    <property type="term" value="F:RNA-directed DNA polymerase activity"/>
    <property type="evidence" value="ECO:0007669"/>
    <property type="project" value="UniProtKB-KW"/>
</dbReference>